<accession>A0ABW3MB58</accession>
<proteinExistence type="inferred from homology"/>
<dbReference type="Proteomes" id="UP001597045">
    <property type="component" value="Unassembled WGS sequence"/>
</dbReference>
<evidence type="ECO:0000256" key="3">
    <source>
        <dbReference type="ARBA" id="ARBA00022490"/>
    </source>
</evidence>
<evidence type="ECO:0000256" key="1">
    <source>
        <dbReference type="ARBA" id="ARBA00004496"/>
    </source>
</evidence>
<feature type="non-terminal residue" evidence="5">
    <location>
        <position position="60"/>
    </location>
</feature>
<keyword evidence="3" id="KW-0963">Cytoplasm</keyword>
<evidence type="ECO:0000256" key="2">
    <source>
        <dbReference type="ARBA" id="ARBA00006411"/>
    </source>
</evidence>
<sequence length="60" mass="6644">MIDLGAPVQPRPITISALEFDVLWEHLGIEEDMPLAVKVPSPGATHTERKHLVAQAWAEM</sequence>
<gene>
    <name evidence="5" type="ORF">ACFQ1S_21980</name>
</gene>
<keyword evidence="6" id="KW-1185">Reference proteome</keyword>
<evidence type="ECO:0000313" key="5">
    <source>
        <dbReference type="EMBL" id="MFD1048015.1"/>
    </source>
</evidence>
<dbReference type="Pfam" id="PF14011">
    <property type="entry name" value="ESX-1_EspG"/>
    <property type="match status" value="1"/>
</dbReference>
<reference evidence="6" key="1">
    <citation type="journal article" date="2019" name="Int. J. Syst. Evol. Microbiol.">
        <title>The Global Catalogue of Microorganisms (GCM) 10K type strain sequencing project: providing services to taxonomists for standard genome sequencing and annotation.</title>
        <authorList>
            <consortium name="The Broad Institute Genomics Platform"/>
            <consortium name="The Broad Institute Genome Sequencing Center for Infectious Disease"/>
            <person name="Wu L."/>
            <person name="Ma J."/>
        </authorList>
    </citation>
    <scope>NUCLEOTIDE SEQUENCE [LARGE SCALE GENOMIC DNA]</scope>
    <source>
        <strain evidence="6">JCM 31486</strain>
    </source>
</reference>
<dbReference type="EMBL" id="JBHTIS010001359">
    <property type="protein sequence ID" value="MFD1048015.1"/>
    <property type="molecule type" value="Genomic_DNA"/>
</dbReference>
<comment type="caution">
    <text evidence="5">The sequence shown here is derived from an EMBL/GenBank/DDBJ whole genome shotgun (WGS) entry which is preliminary data.</text>
</comment>
<protein>
    <submittedName>
        <fullName evidence="5">ESX secretion-associated protein EspG</fullName>
    </submittedName>
</protein>
<name>A0ABW3MB58_9PSEU</name>
<keyword evidence="4" id="KW-0143">Chaperone</keyword>
<comment type="similarity">
    <text evidence="2">Belongs to the EspG family.</text>
</comment>
<comment type="subcellular location">
    <subcellularLocation>
        <location evidence="1">Cytoplasm</location>
    </subcellularLocation>
</comment>
<evidence type="ECO:0000256" key="4">
    <source>
        <dbReference type="ARBA" id="ARBA00023186"/>
    </source>
</evidence>
<evidence type="ECO:0000313" key="6">
    <source>
        <dbReference type="Proteomes" id="UP001597045"/>
    </source>
</evidence>
<organism evidence="5 6">
    <name type="scientific">Kibdelosporangium lantanae</name>
    <dbReference type="NCBI Taxonomy" id="1497396"/>
    <lineage>
        <taxon>Bacteria</taxon>
        <taxon>Bacillati</taxon>
        <taxon>Actinomycetota</taxon>
        <taxon>Actinomycetes</taxon>
        <taxon>Pseudonocardiales</taxon>
        <taxon>Pseudonocardiaceae</taxon>
        <taxon>Kibdelosporangium</taxon>
    </lineage>
</organism>
<dbReference type="InterPro" id="IPR025734">
    <property type="entry name" value="EspG"/>
</dbReference>